<evidence type="ECO:0000256" key="1">
    <source>
        <dbReference type="SAM" id="MobiDB-lite"/>
    </source>
</evidence>
<reference evidence="3 4" key="1">
    <citation type="journal article" date="2012" name="J. Bacteriol.">
        <title>Twenty-one genome sequences from Pseudomonas species and 19 genome sequences from diverse bacteria isolated from the rhizosphere and endosphere of Populus deltoides.</title>
        <authorList>
            <person name="Brown S.D."/>
            <person name="Utturkar S.M."/>
            <person name="Klingeman D.M."/>
            <person name="Johnson C.M."/>
            <person name="Martin S.L."/>
            <person name="Land M.L."/>
            <person name="Lu T.Y."/>
            <person name="Schadt C.W."/>
            <person name="Doktycz M.J."/>
            <person name="Pelletier D.A."/>
        </authorList>
    </citation>
    <scope>NUCLEOTIDE SEQUENCE [LARGE SCALE GENOMIC DNA]</scope>
    <source>
        <strain evidence="3 4">CF314</strain>
    </source>
</reference>
<protein>
    <recommendedName>
        <fullName evidence="5">DUF4595 domain-containing protein</fullName>
    </recommendedName>
</protein>
<feature type="signal peptide" evidence="2">
    <location>
        <begin position="1"/>
        <end position="26"/>
    </location>
</feature>
<feature type="chain" id="PRO_5003762759" description="DUF4595 domain-containing protein" evidence="2">
    <location>
        <begin position="27"/>
        <end position="298"/>
    </location>
</feature>
<proteinExistence type="predicted"/>
<evidence type="ECO:0008006" key="5">
    <source>
        <dbReference type="Google" id="ProtNLM"/>
    </source>
</evidence>
<sequence length="298" mass="32503">MSKNYFLKACFCMLFGFLLSCDNTTADPINNSLNNPNNPSGGNGGNGGGTTITGPRILEKVTVNNVVNEEYVTTAGFLEKAIFKDEGGPNNYLTGTVTYTNNRISKVKFVSNAAGALTYDYNITYDGNGRISGTTGSMSANSVVSTESNYTYSYDSAGKISKILERIKPAGTSAYIQFKESTLTYSGDNVEKVIWKAGMTDSNGNPDMSTGVSTTYGYQNYDGKISPYTTLPKTFFIIWSLLHPANFYTLSANNPQTLNVVFPSPLPPINAPKTYLYDSQNYPVSDQSQTQKYIYKPL</sequence>
<feature type="region of interest" description="Disordered" evidence="1">
    <location>
        <begin position="32"/>
        <end position="53"/>
    </location>
</feature>
<name>J3CAP8_9FLAO</name>
<keyword evidence="2" id="KW-0732">Signal</keyword>
<dbReference type="EMBL" id="AKJY01000117">
    <property type="protein sequence ID" value="EJL67666.1"/>
    <property type="molecule type" value="Genomic_DNA"/>
</dbReference>
<comment type="caution">
    <text evidence="3">The sequence shown here is derived from an EMBL/GenBank/DDBJ whole genome shotgun (WGS) entry which is preliminary data.</text>
</comment>
<evidence type="ECO:0000313" key="4">
    <source>
        <dbReference type="Proteomes" id="UP000007509"/>
    </source>
</evidence>
<dbReference type="Proteomes" id="UP000007509">
    <property type="component" value="Unassembled WGS sequence"/>
</dbReference>
<dbReference type="AlphaFoldDB" id="J3CAP8"/>
<dbReference type="PATRIC" id="fig|1144316.3.peg.4103"/>
<evidence type="ECO:0000313" key="3">
    <source>
        <dbReference type="EMBL" id="EJL67666.1"/>
    </source>
</evidence>
<keyword evidence="4" id="KW-1185">Reference proteome</keyword>
<dbReference type="OrthoDB" id="1271983at2"/>
<feature type="compositionally biased region" description="Gly residues" evidence="1">
    <location>
        <begin position="41"/>
        <end position="51"/>
    </location>
</feature>
<accession>J3CAP8</accession>
<organism evidence="3 4">
    <name type="scientific">Chryseobacterium populi</name>
    <dbReference type="NCBI Taxonomy" id="1144316"/>
    <lineage>
        <taxon>Bacteria</taxon>
        <taxon>Pseudomonadati</taxon>
        <taxon>Bacteroidota</taxon>
        <taxon>Flavobacteriia</taxon>
        <taxon>Flavobacteriales</taxon>
        <taxon>Weeksellaceae</taxon>
        <taxon>Chryseobacterium group</taxon>
        <taxon>Chryseobacterium</taxon>
    </lineage>
</organism>
<dbReference type="RefSeq" id="WP_007847306.1">
    <property type="nucleotide sequence ID" value="NZ_AKJY01000117.1"/>
</dbReference>
<dbReference type="PROSITE" id="PS51257">
    <property type="entry name" value="PROKAR_LIPOPROTEIN"/>
    <property type="match status" value="1"/>
</dbReference>
<gene>
    <name evidence="3" type="ORF">PMI13_04102</name>
</gene>
<evidence type="ECO:0000256" key="2">
    <source>
        <dbReference type="SAM" id="SignalP"/>
    </source>
</evidence>